<dbReference type="STRING" id="29655.A0A0K9PQ50"/>
<dbReference type="PANTHER" id="PTHR35484:SF2">
    <property type="entry name" value="OUTER ENVELOPE PORE PROTEIN 37, CHLOROPLASTIC"/>
    <property type="match status" value="1"/>
</dbReference>
<evidence type="ECO:0000313" key="3">
    <source>
        <dbReference type="Proteomes" id="UP000036987"/>
    </source>
</evidence>
<dbReference type="GO" id="GO:0006812">
    <property type="term" value="P:monoatomic cation transport"/>
    <property type="evidence" value="ECO:0000318"/>
    <property type="project" value="GO_Central"/>
</dbReference>
<dbReference type="GO" id="GO:0009707">
    <property type="term" value="C:chloroplast outer membrane"/>
    <property type="evidence" value="ECO:0000318"/>
    <property type="project" value="GO_Central"/>
</dbReference>
<name>A0A0K9PQ50_ZOSMR</name>
<dbReference type="AlphaFoldDB" id="A0A0K9PQ50"/>
<dbReference type="OrthoDB" id="2011802at2759"/>
<accession>A0A0K9PQ50</accession>
<dbReference type="OMA" id="FRIKKRW"/>
<evidence type="ECO:0000256" key="1">
    <source>
        <dbReference type="SAM" id="MobiDB-lite"/>
    </source>
</evidence>
<comment type="caution">
    <text evidence="2">The sequence shown here is derived from an EMBL/GenBank/DDBJ whole genome shotgun (WGS) entry which is preliminary data.</text>
</comment>
<gene>
    <name evidence="2" type="ORF">ZOSMA_189G00450</name>
</gene>
<feature type="compositionally biased region" description="Polar residues" evidence="1">
    <location>
        <begin position="1"/>
        <end position="11"/>
    </location>
</feature>
<proteinExistence type="predicted"/>
<dbReference type="Proteomes" id="UP000036987">
    <property type="component" value="Unassembled WGS sequence"/>
</dbReference>
<organism evidence="2 3">
    <name type="scientific">Zostera marina</name>
    <name type="common">Eelgrass</name>
    <dbReference type="NCBI Taxonomy" id="29655"/>
    <lineage>
        <taxon>Eukaryota</taxon>
        <taxon>Viridiplantae</taxon>
        <taxon>Streptophyta</taxon>
        <taxon>Embryophyta</taxon>
        <taxon>Tracheophyta</taxon>
        <taxon>Spermatophyta</taxon>
        <taxon>Magnoliopsida</taxon>
        <taxon>Liliopsida</taxon>
        <taxon>Zosteraceae</taxon>
        <taxon>Zostera</taxon>
    </lineage>
</organism>
<dbReference type="EMBL" id="LFYR01000691">
    <property type="protein sequence ID" value="KMZ71084.1"/>
    <property type="molecule type" value="Genomic_DNA"/>
</dbReference>
<keyword evidence="3" id="KW-1185">Reference proteome</keyword>
<reference evidence="3" key="1">
    <citation type="journal article" date="2016" name="Nature">
        <title>The genome of the seagrass Zostera marina reveals angiosperm adaptation to the sea.</title>
        <authorList>
            <person name="Olsen J.L."/>
            <person name="Rouze P."/>
            <person name="Verhelst B."/>
            <person name="Lin Y.-C."/>
            <person name="Bayer T."/>
            <person name="Collen J."/>
            <person name="Dattolo E."/>
            <person name="De Paoli E."/>
            <person name="Dittami S."/>
            <person name="Maumus F."/>
            <person name="Michel G."/>
            <person name="Kersting A."/>
            <person name="Lauritano C."/>
            <person name="Lohaus R."/>
            <person name="Toepel M."/>
            <person name="Tonon T."/>
            <person name="Vanneste K."/>
            <person name="Amirebrahimi M."/>
            <person name="Brakel J."/>
            <person name="Bostroem C."/>
            <person name="Chovatia M."/>
            <person name="Grimwood J."/>
            <person name="Jenkins J.W."/>
            <person name="Jueterbock A."/>
            <person name="Mraz A."/>
            <person name="Stam W.T."/>
            <person name="Tice H."/>
            <person name="Bornberg-Bauer E."/>
            <person name="Green P.J."/>
            <person name="Pearson G.A."/>
            <person name="Procaccini G."/>
            <person name="Duarte C.M."/>
            <person name="Schmutz J."/>
            <person name="Reusch T.B.H."/>
            <person name="Van de Peer Y."/>
        </authorList>
    </citation>
    <scope>NUCLEOTIDE SEQUENCE [LARGE SCALE GENOMIC DNA]</scope>
    <source>
        <strain evidence="3">cv. Finnish</strain>
    </source>
</reference>
<sequence length="331" mass="37110">MGNSTATQNPKSIFVQLPPSQPPLQAPNTTDTDPIGRLFNRPSFRVTSEFDSDSNLFLHKISYKFLENLAKLKLSFQNDCSGELSSPQLGLLSKYFSILYDFDSQNALVQGSFDVGGRLQFSASHDTDAKQRDISMIACLADPSYKLELSSSLPPIGMPKATIHFPFGNISLKKSDEETMIPFVYLMGIFKNETMTNSASIKVGDGDATLLRLSYKDKEMTFTPKLCLSSNGPSFAFKRRFTPMTKLSYCYNFNSGIWSAVYKHTVGKDLKFKTGYDSEVRLGWASFWVGDESGNLKSAPMKMKVQVMLQVPKGDPNNSLVMFRVKKRWDF</sequence>
<dbReference type="InterPro" id="IPR038951">
    <property type="entry name" value="OEP37-like"/>
</dbReference>
<feature type="region of interest" description="Disordered" evidence="1">
    <location>
        <begin position="1"/>
        <end position="35"/>
    </location>
</feature>
<dbReference type="PANTHER" id="PTHR35484">
    <property type="entry name" value="OUTER ENVELOPE PORE PROTEIN 37, CHLOROPLASTIC"/>
    <property type="match status" value="1"/>
</dbReference>
<protein>
    <submittedName>
        <fullName evidence="2">Outer envelope pore protein 37, chloroplastic</fullName>
    </submittedName>
</protein>
<dbReference type="GO" id="GO:0005216">
    <property type="term" value="F:monoatomic ion channel activity"/>
    <property type="evidence" value="ECO:0000318"/>
    <property type="project" value="GO_Central"/>
</dbReference>
<evidence type="ECO:0000313" key="2">
    <source>
        <dbReference type="EMBL" id="KMZ71084.1"/>
    </source>
</evidence>